<dbReference type="eggNOG" id="ENOG5032P06">
    <property type="taxonomic scope" value="Bacteria"/>
</dbReference>
<name>W4RV22_9BACI</name>
<evidence type="ECO:0000313" key="1">
    <source>
        <dbReference type="EMBL" id="GAE47932.1"/>
    </source>
</evidence>
<dbReference type="EMBL" id="BAUW01000109">
    <property type="protein sequence ID" value="GAE47932.1"/>
    <property type="molecule type" value="Genomic_DNA"/>
</dbReference>
<gene>
    <name evidence="1" type="ORF">JCM21738_4976</name>
</gene>
<dbReference type="Proteomes" id="UP000018949">
    <property type="component" value="Unassembled WGS sequence"/>
</dbReference>
<dbReference type="AlphaFoldDB" id="W4RV22"/>
<reference evidence="1 2" key="1">
    <citation type="submission" date="2013-12" db="EMBL/GenBank/DDBJ databases">
        <title>NBRP : Genome information of microbial organism related human and environment.</title>
        <authorList>
            <person name="Hattori M."/>
            <person name="Oshima K."/>
            <person name="Inaba H."/>
            <person name="Suda W."/>
            <person name="Sakamoto M."/>
            <person name="Iino T."/>
            <person name="Kitahara M."/>
            <person name="Oshida Y."/>
            <person name="Iida T."/>
            <person name="Kudo T."/>
            <person name="Itoh T."/>
            <person name="Ahmed I."/>
            <person name="Ohkuma M."/>
        </authorList>
    </citation>
    <scope>NUCLEOTIDE SEQUENCE [LARGE SCALE GENOMIC DNA]</scope>
    <source>
        <strain evidence="1 2">JCM 21738</strain>
    </source>
</reference>
<sequence length="138" mass="15814">MLLLIIFVVAGCSNTSADKEEDPDFNIIDAMTSIGAVDETFDKQKLQYEFTIDKGKSTIKEDSIQVVLTDWTKDKLIENKITEKRFNEDNIVVKGYVIFESKELTKKNITENQPLIEGIKVNNESDEEIFIKREFNNG</sequence>
<accession>W4RV22</accession>
<comment type="caution">
    <text evidence="1">The sequence shown here is derived from an EMBL/GenBank/DDBJ whole genome shotgun (WGS) entry which is preliminary data.</text>
</comment>
<protein>
    <submittedName>
        <fullName evidence="1">Uncharacterized protein</fullName>
    </submittedName>
</protein>
<proteinExistence type="predicted"/>
<evidence type="ECO:0000313" key="2">
    <source>
        <dbReference type="Proteomes" id="UP000018949"/>
    </source>
</evidence>
<keyword evidence="2" id="KW-1185">Reference proteome</keyword>
<organism evidence="1 2">
    <name type="scientific">Mesobacillus boroniphilus JCM 21738</name>
    <dbReference type="NCBI Taxonomy" id="1294265"/>
    <lineage>
        <taxon>Bacteria</taxon>
        <taxon>Bacillati</taxon>
        <taxon>Bacillota</taxon>
        <taxon>Bacilli</taxon>
        <taxon>Bacillales</taxon>
        <taxon>Bacillaceae</taxon>
        <taxon>Mesobacillus</taxon>
    </lineage>
</organism>